<evidence type="ECO:0000256" key="1">
    <source>
        <dbReference type="SAM" id="MobiDB-lite"/>
    </source>
</evidence>
<keyword evidence="3" id="KW-1185">Reference proteome</keyword>
<dbReference type="EMBL" id="BFAA01000328">
    <property type="protein sequence ID" value="GCB71090.1"/>
    <property type="molecule type" value="Genomic_DNA"/>
</dbReference>
<name>A0A401PD83_SCYTO</name>
<protein>
    <submittedName>
        <fullName evidence="2">Uncharacterized protein</fullName>
    </submittedName>
</protein>
<evidence type="ECO:0000313" key="3">
    <source>
        <dbReference type="Proteomes" id="UP000288216"/>
    </source>
</evidence>
<feature type="region of interest" description="Disordered" evidence="1">
    <location>
        <begin position="1"/>
        <end position="22"/>
    </location>
</feature>
<reference evidence="2 3" key="1">
    <citation type="journal article" date="2018" name="Nat. Ecol. Evol.">
        <title>Shark genomes provide insights into elasmobranch evolution and the origin of vertebrates.</title>
        <authorList>
            <person name="Hara Y"/>
            <person name="Yamaguchi K"/>
            <person name="Onimaru K"/>
            <person name="Kadota M"/>
            <person name="Koyanagi M"/>
            <person name="Keeley SD"/>
            <person name="Tatsumi K"/>
            <person name="Tanaka K"/>
            <person name="Motone F"/>
            <person name="Kageyama Y"/>
            <person name="Nozu R"/>
            <person name="Adachi N"/>
            <person name="Nishimura O"/>
            <person name="Nakagawa R"/>
            <person name="Tanegashima C"/>
            <person name="Kiyatake I"/>
            <person name="Matsumoto R"/>
            <person name="Murakumo K"/>
            <person name="Nishida K"/>
            <person name="Terakita A"/>
            <person name="Kuratani S"/>
            <person name="Sato K"/>
            <person name="Hyodo S Kuraku.S."/>
        </authorList>
    </citation>
    <scope>NUCLEOTIDE SEQUENCE [LARGE SCALE GENOMIC DNA]</scope>
</reference>
<dbReference type="Proteomes" id="UP000288216">
    <property type="component" value="Unassembled WGS sequence"/>
</dbReference>
<evidence type="ECO:0000313" key="2">
    <source>
        <dbReference type="EMBL" id="GCB71090.1"/>
    </source>
</evidence>
<proteinExistence type="predicted"/>
<sequence>MSIIGNRQSETKKNPQYIGGNPIWRREQFHPQLLVSTVTDDPDIVTTRWPHVNIPATTSVSENDTNGATKLLVKITKRRQHNKERTLKRATQTEKEKIDEQQMEIAQAVFSNTGAHGAERV</sequence>
<dbReference type="AlphaFoldDB" id="A0A401PD83"/>
<comment type="caution">
    <text evidence="2">The sequence shown here is derived from an EMBL/GenBank/DDBJ whole genome shotgun (WGS) entry which is preliminary data.</text>
</comment>
<gene>
    <name evidence="2" type="ORF">scyTo_0001451</name>
</gene>
<feature type="region of interest" description="Disordered" evidence="1">
    <location>
        <begin position="79"/>
        <end position="98"/>
    </location>
</feature>
<feature type="compositionally biased region" description="Basic and acidic residues" evidence="1">
    <location>
        <begin position="83"/>
        <end position="98"/>
    </location>
</feature>
<accession>A0A401PD83</accession>
<organism evidence="2 3">
    <name type="scientific">Scyliorhinus torazame</name>
    <name type="common">Cloudy catshark</name>
    <name type="synonym">Catulus torazame</name>
    <dbReference type="NCBI Taxonomy" id="75743"/>
    <lineage>
        <taxon>Eukaryota</taxon>
        <taxon>Metazoa</taxon>
        <taxon>Chordata</taxon>
        <taxon>Craniata</taxon>
        <taxon>Vertebrata</taxon>
        <taxon>Chondrichthyes</taxon>
        <taxon>Elasmobranchii</taxon>
        <taxon>Galeomorphii</taxon>
        <taxon>Galeoidea</taxon>
        <taxon>Carcharhiniformes</taxon>
        <taxon>Scyliorhinidae</taxon>
        <taxon>Scyliorhinus</taxon>
    </lineage>
</organism>